<evidence type="ECO:0000256" key="1">
    <source>
        <dbReference type="ARBA" id="ARBA00000085"/>
    </source>
</evidence>
<accession>A0AAW9PQW6</accession>
<dbReference type="SMART" id="SM01248">
    <property type="entry name" value="KaiB"/>
    <property type="match status" value="1"/>
</dbReference>
<keyword evidence="5 8" id="KW-0418">Kinase</keyword>
<reference evidence="8" key="1">
    <citation type="submission" date="2024-01" db="EMBL/GenBank/DDBJ databases">
        <title>Bank of Algae and Cyanobacteria of the Azores (BACA) strain genomes.</title>
        <authorList>
            <person name="Luz R."/>
            <person name="Cordeiro R."/>
            <person name="Fonseca A."/>
            <person name="Goncalves V."/>
        </authorList>
    </citation>
    <scope>NUCLEOTIDE SEQUENCE</scope>
    <source>
        <strain evidence="8">BACA0141</strain>
    </source>
</reference>
<dbReference type="Pfam" id="PF00512">
    <property type="entry name" value="HisKA"/>
    <property type="match status" value="1"/>
</dbReference>
<sequence length="368" mass="41672">MRATPSKSTLQLLLFIDERPSANELVREMEQFLQRDESCISDLQVINVTGQPQLAELFKVVMTPALVKITPPPRQTIAGKNLISQLETCWLTWQTQAQSLDLSNQTKDLSNSLAYSTEVIRLADEVFLLAQDKSDLEEQLRFKDRVIAMLAHDLRNPLTAVSLALETIEISGDKLDPKMTKHLFKHARSQIKVADAMITDILEAGRSSSSEFQIQRQKLRLDQLCTSVSNDFYLINSLEAKQQTFITDIPNDLPLVYADEERIRQVLMNLLGNAIKYTPSGGKIELNVLHRTAQKIEVSVVDNGPGIPTEKRDRVFDDRYRLERDDQADGYGIGLSLCRRIIRAHYGQIWVDDAGIQGSSFHFTLPVY</sequence>
<dbReference type="InterPro" id="IPR004358">
    <property type="entry name" value="Sig_transdc_His_kin-like_C"/>
</dbReference>
<dbReference type="InterPro" id="IPR003661">
    <property type="entry name" value="HisK_dim/P_dom"/>
</dbReference>
<evidence type="ECO:0000256" key="5">
    <source>
        <dbReference type="ARBA" id="ARBA00022777"/>
    </source>
</evidence>
<dbReference type="CDD" id="cd00082">
    <property type="entry name" value="HisKA"/>
    <property type="match status" value="1"/>
</dbReference>
<evidence type="ECO:0000313" key="9">
    <source>
        <dbReference type="Proteomes" id="UP001333818"/>
    </source>
</evidence>
<comment type="caution">
    <text evidence="8">The sequence shown here is derived from an EMBL/GenBank/DDBJ whole genome shotgun (WGS) entry which is preliminary data.</text>
</comment>
<evidence type="ECO:0000259" key="7">
    <source>
        <dbReference type="PROSITE" id="PS50109"/>
    </source>
</evidence>
<dbReference type="FunFam" id="3.30.565.10:FF:000006">
    <property type="entry name" value="Sensor histidine kinase WalK"/>
    <property type="match status" value="1"/>
</dbReference>
<protein>
    <recommendedName>
        <fullName evidence="2">histidine kinase</fullName>
        <ecNumber evidence="2">2.7.13.3</ecNumber>
    </recommendedName>
</protein>
<dbReference type="GO" id="GO:0000155">
    <property type="term" value="F:phosphorelay sensor kinase activity"/>
    <property type="evidence" value="ECO:0007669"/>
    <property type="project" value="InterPro"/>
</dbReference>
<dbReference type="GO" id="GO:0048511">
    <property type="term" value="P:rhythmic process"/>
    <property type="evidence" value="ECO:0007669"/>
    <property type="project" value="InterPro"/>
</dbReference>
<dbReference type="SUPFAM" id="SSF47384">
    <property type="entry name" value="Homodimeric domain of signal transducing histidine kinase"/>
    <property type="match status" value="1"/>
</dbReference>
<dbReference type="CDD" id="cd00075">
    <property type="entry name" value="HATPase"/>
    <property type="match status" value="1"/>
</dbReference>
<evidence type="ECO:0000256" key="6">
    <source>
        <dbReference type="ARBA" id="ARBA00023012"/>
    </source>
</evidence>
<dbReference type="InterPro" id="IPR036249">
    <property type="entry name" value="Thioredoxin-like_sf"/>
</dbReference>
<keyword evidence="9" id="KW-1185">Reference proteome</keyword>
<dbReference type="InterPro" id="IPR011649">
    <property type="entry name" value="KaiB_domain"/>
</dbReference>
<dbReference type="InterPro" id="IPR036890">
    <property type="entry name" value="HATPase_C_sf"/>
</dbReference>
<dbReference type="AlphaFoldDB" id="A0AAW9PQW6"/>
<dbReference type="NCBIfam" id="NF006800">
    <property type="entry name" value="PRK09303.1"/>
    <property type="match status" value="1"/>
</dbReference>
<evidence type="ECO:0000256" key="3">
    <source>
        <dbReference type="ARBA" id="ARBA00022553"/>
    </source>
</evidence>
<dbReference type="EMBL" id="JAZBJZ010000028">
    <property type="protein sequence ID" value="MEE3716904.1"/>
    <property type="molecule type" value="Genomic_DNA"/>
</dbReference>
<dbReference type="Pfam" id="PF07689">
    <property type="entry name" value="KaiB"/>
    <property type="match status" value="1"/>
</dbReference>
<dbReference type="CDD" id="cd02978">
    <property type="entry name" value="KaiB_like"/>
    <property type="match status" value="1"/>
</dbReference>
<dbReference type="SMART" id="SM00388">
    <property type="entry name" value="HisKA"/>
    <property type="match status" value="1"/>
</dbReference>
<dbReference type="Gene3D" id="3.30.565.10">
    <property type="entry name" value="Histidine kinase-like ATPase, C-terminal domain"/>
    <property type="match status" value="1"/>
</dbReference>
<dbReference type="RefSeq" id="WP_330483332.1">
    <property type="nucleotide sequence ID" value="NZ_JAZBJZ010000028.1"/>
</dbReference>
<dbReference type="Proteomes" id="UP001333818">
    <property type="component" value="Unassembled WGS sequence"/>
</dbReference>
<dbReference type="Pfam" id="PF02518">
    <property type="entry name" value="HATPase_c"/>
    <property type="match status" value="1"/>
</dbReference>
<dbReference type="SMART" id="SM00387">
    <property type="entry name" value="HATPase_c"/>
    <property type="match status" value="1"/>
</dbReference>
<evidence type="ECO:0000256" key="4">
    <source>
        <dbReference type="ARBA" id="ARBA00022679"/>
    </source>
</evidence>
<evidence type="ECO:0000256" key="2">
    <source>
        <dbReference type="ARBA" id="ARBA00012438"/>
    </source>
</evidence>
<dbReference type="PRINTS" id="PR00344">
    <property type="entry name" value="BCTRLSENSOR"/>
</dbReference>
<keyword evidence="3" id="KW-0597">Phosphoprotein</keyword>
<gene>
    <name evidence="8" type="ORF">V2H45_09120</name>
</gene>
<evidence type="ECO:0000313" key="8">
    <source>
        <dbReference type="EMBL" id="MEE3716904.1"/>
    </source>
</evidence>
<dbReference type="SUPFAM" id="SSF55874">
    <property type="entry name" value="ATPase domain of HSP90 chaperone/DNA topoisomerase II/histidine kinase"/>
    <property type="match status" value="1"/>
</dbReference>
<keyword evidence="4" id="KW-0808">Transferase</keyword>
<dbReference type="PANTHER" id="PTHR43547:SF2">
    <property type="entry name" value="HYBRID SIGNAL TRANSDUCTION HISTIDINE KINASE C"/>
    <property type="match status" value="1"/>
</dbReference>
<dbReference type="PANTHER" id="PTHR43547">
    <property type="entry name" value="TWO-COMPONENT HISTIDINE KINASE"/>
    <property type="match status" value="1"/>
</dbReference>
<name>A0AAW9PQW6_9CYAN</name>
<dbReference type="InterPro" id="IPR003594">
    <property type="entry name" value="HATPase_dom"/>
</dbReference>
<dbReference type="PROSITE" id="PS50109">
    <property type="entry name" value="HIS_KIN"/>
    <property type="match status" value="1"/>
</dbReference>
<dbReference type="InterPro" id="IPR036097">
    <property type="entry name" value="HisK_dim/P_sf"/>
</dbReference>
<dbReference type="SUPFAM" id="SSF52833">
    <property type="entry name" value="Thioredoxin-like"/>
    <property type="match status" value="1"/>
</dbReference>
<dbReference type="Gene3D" id="3.40.30.10">
    <property type="entry name" value="Glutaredoxin"/>
    <property type="match status" value="1"/>
</dbReference>
<keyword evidence="6" id="KW-0902">Two-component regulatory system</keyword>
<dbReference type="InterPro" id="IPR005467">
    <property type="entry name" value="His_kinase_dom"/>
</dbReference>
<comment type="catalytic activity">
    <reaction evidence="1">
        <text>ATP + protein L-histidine = ADP + protein N-phospho-L-histidine.</text>
        <dbReference type="EC" id="2.7.13.3"/>
    </reaction>
</comment>
<organism evidence="8 9">
    <name type="scientific">Tumidithrix elongata BACA0141</name>
    <dbReference type="NCBI Taxonomy" id="2716417"/>
    <lineage>
        <taxon>Bacteria</taxon>
        <taxon>Bacillati</taxon>
        <taxon>Cyanobacteriota</taxon>
        <taxon>Cyanophyceae</taxon>
        <taxon>Pseudanabaenales</taxon>
        <taxon>Pseudanabaenaceae</taxon>
        <taxon>Tumidithrix</taxon>
        <taxon>Tumidithrix elongata</taxon>
    </lineage>
</organism>
<dbReference type="Gene3D" id="1.10.287.130">
    <property type="match status" value="1"/>
</dbReference>
<proteinExistence type="predicted"/>
<dbReference type="EC" id="2.7.13.3" evidence="2"/>
<feature type="domain" description="Histidine kinase" evidence="7">
    <location>
        <begin position="149"/>
        <end position="368"/>
    </location>
</feature>